<proteinExistence type="predicted"/>
<dbReference type="Proteomes" id="UP001499863">
    <property type="component" value="Unassembled WGS sequence"/>
</dbReference>
<feature type="chain" id="PRO_5045827963" evidence="2">
    <location>
        <begin position="28"/>
        <end position="452"/>
    </location>
</feature>
<protein>
    <submittedName>
        <fullName evidence="3">M64 family metallopeptidase</fullName>
    </submittedName>
</protein>
<evidence type="ECO:0000256" key="1">
    <source>
        <dbReference type="SAM" id="MobiDB-lite"/>
    </source>
</evidence>
<organism evidence="3 4">
    <name type="scientific">Kitasatospora putterlickiae</name>
    <dbReference type="NCBI Taxonomy" id="221725"/>
    <lineage>
        <taxon>Bacteria</taxon>
        <taxon>Bacillati</taxon>
        <taxon>Actinomycetota</taxon>
        <taxon>Actinomycetes</taxon>
        <taxon>Kitasatosporales</taxon>
        <taxon>Streptomycetaceae</taxon>
        <taxon>Kitasatospora</taxon>
    </lineage>
</organism>
<feature type="signal peptide" evidence="2">
    <location>
        <begin position="1"/>
        <end position="27"/>
    </location>
</feature>
<dbReference type="Gene3D" id="3.40.390.10">
    <property type="entry name" value="Collagenase (Catalytic Domain)"/>
    <property type="match status" value="1"/>
</dbReference>
<evidence type="ECO:0000313" key="4">
    <source>
        <dbReference type="Proteomes" id="UP001499863"/>
    </source>
</evidence>
<dbReference type="EMBL" id="BAAAKJ010000010">
    <property type="protein sequence ID" value="GAA1382504.1"/>
    <property type="molecule type" value="Genomic_DNA"/>
</dbReference>
<keyword evidence="4" id="KW-1185">Reference proteome</keyword>
<name>A0ABN1XPL9_9ACTN</name>
<evidence type="ECO:0000256" key="2">
    <source>
        <dbReference type="SAM" id="SignalP"/>
    </source>
</evidence>
<feature type="region of interest" description="Disordered" evidence="1">
    <location>
        <begin position="63"/>
        <end position="86"/>
    </location>
</feature>
<gene>
    <name evidence="3" type="ORF">GCM10009639_01710</name>
</gene>
<dbReference type="Pfam" id="PF09471">
    <property type="entry name" value="Peptidase_M64"/>
    <property type="match status" value="2"/>
</dbReference>
<accession>A0ABN1XPL9</accession>
<evidence type="ECO:0000313" key="3">
    <source>
        <dbReference type="EMBL" id="GAA1382504.1"/>
    </source>
</evidence>
<reference evidence="3 4" key="1">
    <citation type="journal article" date="2019" name="Int. J. Syst. Evol. Microbiol.">
        <title>The Global Catalogue of Microorganisms (GCM) 10K type strain sequencing project: providing services to taxonomists for standard genome sequencing and annotation.</title>
        <authorList>
            <consortium name="The Broad Institute Genomics Platform"/>
            <consortium name="The Broad Institute Genome Sequencing Center for Infectious Disease"/>
            <person name="Wu L."/>
            <person name="Ma J."/>
        </authorList>
    </citation>
    <scope>NUCLEOTIDE SEQUENCE [LARGE SCALE GENOMIC DNA]</scope>
    <source>
        <strain evidence="3 4">JCM 12393</strain>
    </source>
</reference>
<keyword evidence="2" id="KW-0732">Signal</keyword>
<comment type="caution">
    <text evidence="3">The sequence shown here is derived from an EMBL/GenBank/DDBJ whole genome shotgun (WGS) entry which is preliminary data.</text>
</comment>
<sequence>MRHRRFGSIVLTGALALVAPGTAPAVAASPGVAASPAVATFPGGSRHGVEVFGEDGSIGRATAPAASPYLTGGGRPGIAPAAGDGEVTPILRGGEPAGKVDVVVMGDGYTAAEQERFHADAAAKWRELSAVEPYATYRGLFNVWAVATVSTDSGITGDPDRATVRDTALGSYFWCEDIERLLCVDTEAVETYAAKAPQADLVLVVANTAKYGGAGYNVAFPLGYDGIATVAGGNPKAGQIAVHETGHSLGKLADEYFYDGDDVYPAELGEPAEPNISTSTADRLARDHAKWYRWLGRTSPDGGVVGGYEGGGYYPKGLYRPTENSIMRSLGREFNLPGREAMIAGFYRHAVPLTSPTPAGTPLTRAGRLTVDLPVPGTTLTWSVDGRDLPQLRGRTTINLATVPFPGPPGRPHTLTATATDLTPAVLDRTLRPHLTTTLTWPLTHPQPTHQP</sequence>
<dbReference type="InterPro" id="IPR019026">
    <property type="entry name" value="Peptidase_M64_IgA"/>
</dbReference>
<dbReference type="RefSeq" id="WP_344323383.1">
    <property type="nucleotide sequence ID" value="NZ_BAAAKJ010000010.1"/>
</dbReference>
<dbReference type="InterPro" id="IPR024079">
    <property type="entry name" value="MetalloPept_cat_dom_sf"/>
</dbReference>